<evidence type="ECO:0008006" key="3">
    <source>
        <dbReference type="Google" id="ProtNLM"/>
    </source>
</evidence>
<dbReference type="RefSeq" id="WP_076378664.1">
    <property type="nucleotide sequence ID" value="NZ_FTOR01000003.1"/>
</dbReference>
<accession>A0A173MJ92</accession>
<proteinExistence type="predicted"/>
<dbReference type="OrthoDB" id="1451040at2"/>
<sequence length="304" mass="35764">MSHICCLLDACVIINLIHVSDDDFILKKMKGLDIHINDIVFKEVRDNVYHRLEYRSMSKYENKESIDAARKGIDQKLTFFRGKSDNNEEVLKDPEGEFFEKIKGATGYSKRTNGELCSTGHALFVSRYEQKKVFFYTDDYPAKDFFSPFFDYQQIGQIKDSADLIVLLFWMDESFTTHQLDSTLSALYSQYVTDVTLLKERLQSYLKNNVDASFIRTKKQIAERLRELIAKLDKLDFTKITELWTFFEENKAKSKEVYEMLKQFDSILELELKEGADTLLAKITRLRNEIKTNKIYRFDDFFSN</sequence>
<dbReference type="EMBL" id="FTOR01000003">
    <property type="protein sequence ID" value="SIT03901.1"/>
    <property type="molecule type" value="Genomic_DNA"/>
</dbReference>
<name>A0A173MJ92_9BACT</name>
<reference evidence="2" key="1">
    <citation type="submission" date="2017-01" db="EMBL/GenBank/DDBJ databases">
        <authorList>
            <person name="Varghese N."/>
            <person name="Submissions S."/>
        </authorList>
    </citation>
    <scope>NUCLEOTIDE SEQUENCE [LARGE SCALE GENOMIC DNA]</scope>
    <source>
        <strain evidence="2">DSM 21054</strain>
    </source>
</reference>
<gene>
    <name evidence="1" type="ORF">SAMN05421788_10363</name>
</gene>
<dbReference type="KEGG" id="fln:FLA_3744"/>
<dbReference type="Proteomes" id="UP000186917">
    <property type="component" value="Unassembled WGS sequence"/>
</dbReference>
<dbReference type="STRING" id="477680.SAMN05421788_10363"/>
<keyword evidence="2" id="KW-1185">Reference proteome</keyword>
<organism evidence="1 2">
    <name type="scientific">Filimonas lacunae</name>
    <dbReference type="NCBI Taxonomy" id="477680"/>
    <lineage>
        <taxon>Bacteria</taxon>
        <taxon>Pseudomonadati</taxon>
        <taxon>Bacteroidota</taxon>
        <taxon>Chitinophagia</taxon>
        <taxon>Chitinophagales</taxon>
        <taxon>Chitinophagaceae</taxon>
        <taxon>Filimonas</taxon>
    </lineage>
</organism>
<evidence type="ECO:0000313" key="1">
    <source>
        <dbReference type="EMBL" id="SIT03901.1"/>
    </source>
</evidence>
<evidence type="ECO:0000313" key="2">
    <source>
        <dbReference type="Proteomes" id="UP000186917"/>
    </source>
</evidence>
<dbReference type="AlphaFoldDB" id="A0A173MJ92"/>
<protein>
    <recommendedName>
        <fullName evidence="3">DUF4935 domain-containing protein</fullName>
    </recommendedName>
</protein>